<dbReference type="Proteomes" id="UP001225646">
    <property type="component" value="Unassembled WGS sequence"/>
</dbReference>
<protein>
    <submittedName>
        <fullName evidence="1">Uncharacterized protein</fullName>
    </submittedName>
</protein>
<reference evidence="1 2" key="1">
    <citation type="submission" date="2023-07" db="EMBL/GenBank/DDBJ databases">
        <title>Genomic Encyclopedia of Type Strains, Phase IV (KMG-IV): sequencing the most valuable type-strain genomes for metagenomic binning, comparative biology and taxonomic classification.</title>
        <authorList>
            <person name="Goeker M."/>
        </authorList>
    </citation>
    <scope>NUCLEOTIDE SEQUENCE [LARGE SCALE GENOMIC DNA]</scope>
    <source>
        <strain evidence="1 2">DSM 19092</strain>
    </source>
</reference>
<organism evidence="1 2">
    <name type="scientific">Aeribacillus alveayuensis</name>
    <dbReference type="NCBI Taxonomy" id="279215"/>
    <lineage>
        <taxon>Bacteria</taxon>
        <taxon>Bacillati</taxon>
        <taxon>Bacillota</taxon>
        <taxon>Bacilli</taxon>
        <taxon>Bacillales</taxon>
        <taxon>Bacillaceae</taxon>
        <taxon>Aeribacillus</taxon>
    </lineage>
</organism>
<evidence type="ECO:0000313" key="2">
    <source>
        <dbReference type="Proteomes" id="UP001225646"/>
    </source>
</evidence>
<comment type="caution">
    <text evidence="1">The sequence shown here is derived from an EMBL/GenBank/DDBJ whole genome shotgun (WGS) entry which is preliminary data.</text>
</comment>
<dbReference type="EMBL" id="JAUSTR010000001">
    <property type="protein sequence ID" value="MDQ0161232.1"/>
    <property type="molecule type" value="Genomic_DNA"/>
</dbReference>
<name>A0ABT9VJV5_9BACI</name>
<gene>
    <name evidence="1" type="ORF">J2S06_000302</name>
</gene>
<dbReference type="RefSeq" id="WP_160299183.1">
    <property type="nucleotide sequence ID" value="NZ_JAUSTR010000001.1"/>
</dbReference>
<evidence type="ECO:0000313" key="1">
    <source>
        <dbReference type="EMBL" id="MDQ0161232.1"/>
    </source>
</evidence>
<proteinExistence type="predicted"/>
<keyword evidence="2" id="KW-1185">Reference proteome</keyword>
<accession>A0ABT9VJV5</accession>
<sequence>MRYSRKHEKTGLKSCELGFLKHDWALYEEEVPYEFASEYGLTSQDLKKGKRRFK</sequence>